<dbReference type="OrthoDB" id="1524706at2"/>
<keyword evidence="3" id="KW-1185">Reference proteome</keyword>
<proteinExistence type="predicted"/>
<keyword evidence="1" id="KW-0472">Membrane</keyword>
<dbReference type="RefSeq" id="WP_092435571.1">
    <property type="nucleotide sequence ID" value="NZ_FMYP01000006.1"/>
</dbReference>
<reference evidence="2 3" key="1">
    <citation type="submission" date="2016-09" db="EMBL/GenBank/DDBJ databases">
        <authorList>
            <person name="Capua I."/>
            <person name="De Benedictis P."/>
            <person name="Joannis T."/>
            <person name="Lombin L.H."/>
            <person name="Cattoli G."/>
        </authorList>
    </citation>
    <scope>NUCLEOTIDE SEQUENCE [LARGE SCALE GENOMIC DNA]</scope>
    <source>
        <strain evidence="2 3">A7P-90m</strain>
    </source>
</reference>
<name>A0A1G6H3R5_9BACT</name>
<feature type="transmembrane region" description="Helical" evidence="1">
    <location>
        <begin position="6"/>
        <end position="23"/>
    </location>
</feature>
<evidence type="ECO:0000313" key="3">
    <source>
        <dbReference type="Proteomes" id="UP000199452"/>
    </source>
</evidence>
<keyword evidence="1" id="KW-0812">Transmembrane</keyword>
<sequence length="155" mass="17575">MDTQMIIIGLIFLAVFIVPYFLIKFFSAKKKLKLNTTIKSLLANSGMSDSERVEVKDWIIFLDSRLCKLAVVDKRNLDAKGEVIDIAQLKNCNVKSDADGGSLILIDLVLVFKDASLPDARYTFYKFGVDRLFDARDLQHRAENLQQLVRTCIAK</sequence>
<keyword evidence="1" id="KW-1133">Transmembrane helix</keyword>
<protein>
    <submittedName>
        <fullName evidence="2">Uncharacterized protein</fullName>
    </submittedName>
</protein>
<dbReference type="AlphaFoldDB" id="A0A1G6H3R5"/>
<dbReference type="EMBL" id="FMYP01000006">
    <property type="protein sequence ID" value="SDB88831.1"/>
    <property type="molecule type" value="Genomic_DNA"/>
</dbReference>
<organism evidence="2 3">
    <name type="scientific">Williamwhitmania taraxaci</name>
    <dbReference type="NCBI Taxonomy" id="1640674"/>
    <lineage>
        <taxon>Bacteria</taxon>
        <taxon>Pseudomonadati</taxon>
        <taxon>Bacteroidota</taxon>
        <taxon>Bacteroidia</taxon>
        <taxon>Bacteroidales</taxon>
        <taxon>Williamwhitmaniaceae</taxon>
        <taxon>Williamwhitmania</taxon>
    </lineage>
</organism>
<dbReference type="Proteomes" id="UP000199452">
    <property type="component" value="Unassembled WGS sequence"/>
</dbReference>
<accession>A0A1G6H3R5</accession>
<evidence type="ECO:0000256" key="1">
    <source>
        <dbReference type="SAM" id="Phobius"/>
    </source>
</evidence>
<evidence type="ECO:0000313" key="2">
    <source>
        <dbReference type="EMBL" id="SDB88831.1"/>
    </source>
</evidence>
<gene>
    <name evidence="2" type="ORF">SAMN05216323_100669</name>
</gene>